<protein>
    <submittedName>
        <fullName evidence="1">Uncharacterized protein</fullName>
    </submittedName>
</protein>
<evidence type="ECO:0000313" key="2">
    <source>
        <dbReference type="Proteomes" id="UP000003692"/>
    </source>
</evidence>
<dbReference type="Proteomes" id="UP000003692">
    <property type="component" value="Unassembled WGS sequence"/>
</dbReference>
<comment type="caution">
    <text evidence="1">The sequence shown here is derived from an EMBL/GenBank/DDBJ whole genome shotgun (WGS) entry which is preliminary data.</text>
</comment>
<accession>D4F089</accession>
<organism evidence="1 2">
    <name type="scientific">Edwardsiella tarda ATCC 23685</name>
    <dbReference type="NCBI Taxonomy" id="500638"/>
    <lineage>
        <taxon>Bacteria</taxon>
        <taxon>Pseudomonadati</taxon>
        <taxon>Pseudomonadota</taxon>
        <taxon>Gammaproteobacteria</taxon>
        <taxon>Enterobacterales</taxon>
        <taxon>Hafniaceae</taxon>
        <taxon>Edwardsiella</taxon>
    </lineage>
</organism>
<reference evidence="1 2" key="1">
    <citation type="submission" date="2010-02" db="EMBL/GenBank/DDBJ databases">
        <authorList>
            <person name="Weinstock G."/>
            <person name="Sodergren E."/>
            <person name="Clifton S."/>
            <person name="Fulton L."/>
            <person name="Fulton B."/>
            <person name="Courtney L."/>
            <person name="Fronick C."/>
            <person name="Harrison M."/>
            <person name="Strong C."/>
            <person name="Farmer C."/>
            <person name="Delahaunty K."/>
            <person name="Markovic C."/>
            <person name="Hall O."/>
            <person name="Minx P."/>
            <person name="Tomlinson C."/>
            <person name="Mitreva M."/>
            <person name="Nelson J."/>
            <person name="Hou S."/>
            <person name="Wollam A."/>
            <person name="Pepin K.H."/>
            <person name="Johnson M."/>
            <person name="Bhonagiri V."/>
            <person name="Zhang X."/>
            <person name="Suruliraj S."/>
            <person name="Warren W."/>
            <person name="Chinwalla A."/>
            <person name="Mardis E.R."/>
            <person name="Wilson R.K."/>
        </authorList>
    </citation>
    <scope>NUCLEOTIDE SEQUENCE [LARGE SCALE GENOMIC DNA]</scope>
    <source>
        <strain evidence="1 2">ATCC 23685</strain>
    </source>
</reference>
<proteinExistence type="predicted"/>
<name>D4F089_EDWTA</name>
<dbReference type="HOGENOM" id="CLU_3288732_0_0_6"/>
<gene>
    <name evidence="1" type="ORF">EDWATA_00112</name>
</gene>
<sequence length="40" mass="4816">MLRRGLSRRDSHNHVMIIIISRYSTHIDSRFLLFLRESMG</sequence>
<dbReference type="EMBL" id="ADGK01000009">
    <property type="protein sequence ID" value="EFE24779.1"/>
    <property type="molecule type" value="Genomic_DNA"/>
</dbReference>
<dbReference type="AlphaFoldDB" id="D4F089"/>
<evidence type="ECO:0000313" key="1">
    <source>
        <dbReference type="EMBL" id="EFE24779.1"/>
    </source>
</evidence>